<evidence type="ECO:0000313" key="4">
    <source>
        <dbReference type="EMBL" id="CAF3261456.1"/>
    </source>
</evidence>
<dbReference type="InterPro" id="IPR001810">
    <property type="entry name" value="F-box_dom"/>
</dbReference>
<dbReference type="Proteomes" id="UP000663825">
    <property type="component" value="Unassembled WGS sequence"/>
</dbReference>
<proteinExistence type="predicted"/>
<organism evidence="4 5">
    <name type="scientific">Rotaria socialis</name>
    <dbReference type="NCBI Taxonomy" id="392032"/>
    <lineage>
        <taxon>Eukaryota</taxon>
        <taxon>Metazoa</taxon>
        <taxon>Spiralia</taxon>
        <taxon>Gnathifera</taxon>
        <taxon>Rotifera</taxon>
        <taxon>Eurotatoria</taxon>
        <taxon>Bdelloidea</taxon>
        <taxon>Philodinida</taxon>
        <taxon>Philodinidae</taxon>
        <taxon>Rotaria</taxon>
    </lineage>
</organism>
<dbReference type="OrthoDB" id="10257471at2759"/>
<dbReference type="GO" id="GO:0005737">
    <property type="term" value="C:cytoplasm"/>
    <property type="evidence" value="ECO:0007669"/>
    <property type="project" value="TreeGrafter"/>
</dbReference>
<dbReference type="InterPro" id="IPR006553">
    <property type="entry name" value="Leu-rich_rpt_Cys-con_subtyp"/>
</dbReference>
<gene>
    <name evidence="4" type="ORF">LUA448_LOCUS5426</name>
    <name evidence="3" type="ORF">TIS948_LOCUS14296</name>
</gene>
<dbReference type="AlphaFoldDB" id="A0A817RGT1"/>
<dbReference type="InterPro" id="IPR050648">
    <property type="entry name" value="F-box_LRR-repeat"/>
</dbReference>
<evidence type="ECO:0000313" key="5">
    <source>
        <dbReference type="Proteomes" id="UP000663833"/>
    </source>
</evidence>
<dbReference type="Pfam" id="PF00646">
    <property type="entry name" value="F-box"/>
    <property type="match status" value="1"/>
</dbReference>
<accession>A0A817RGT1</accession>
<dbReference type="EMBL" id="CAJNYD010000451">
    <property type="protein sequence ID" value="CAF3261456.1"/>
    <property type="molecule type" value="Genomic_DNA"/>
</dbReference>
<keyword evidence="1" id="KW-0833">Ubl conjugation pathway</keyword>
<evidence type="ECO:0000259" key="2">
    <source>
        <dbReference type="PROSITE" id="PS50181"/>
    </source>
</evidence>
<dbReference type="SMART" id="SM00256">
    <property type="entry name" value="FBOX"/>
    <property type="match status" value="2"/>
</dbReference>
<evidence type="ECO:0000256" key="1">
    <source>
        <dbReference type="ARBA" id="ARBA00022786"/>
    </source>
</evidence>
<dbReference type="PROSITE" id="PS50181">
    <property type="entry name" value="FBOX"/>
    <property type="match status" value="1"/>
</dbReference>
<dbReference type="PANTHER" id="PTHR13382">
    <property type="entry name" value="MITOCHONDRIAL ATP SYNTHASE COUPLING FACTOR B"/>
    <property type="match status" value="1"/>
</dbReference>
<reference evidence="4" key="1">
    <citation type="submission" date="2021-02" db="EMBL/GenBank/DDBJ databases">
        <authorList>
            <person name="Nowell W R."/>
        </authorList>
    </citation>
    <scope>NUCLEOTIDE SEQUENCE</scope>
</reference>
<dbReference type="Pfam" id="PF12937">
    <property type="entry name" value="F-box-like"/>
    <property type="match status" value="1"/>
</dbReference>
<protein>
    <recommendedName>
        <fullName evidence="2">F-box domain-containing protein</fullName>
    </recommendedName>
</protein>
<comment type="caution">
    <text evidence="4">The sequence shown here is derived from an EMBL/GenBank/DDBJ whole genome shotgun (WGS) entry which is preliminary data.</text>
</comment>
<dbReference type="Proteomes" id="UP000663833">
    <property type="component" value="Unassembled WGS sequence"/>
</dbReference>
<dbReference type="InterPro" id="IPR032675">
    <property type="entry name" value="LRR_dom_sf"/>
</dbReference>
<dbReference type="InterPro" id="IPR036047">
    <property type="entry name" value="F-box-like_dom_sf"/>
</dbReference>
<sequence length="559" mass="65318">MVTIVFDEVNVFTFPHSRIKKLMNCCTSKFGHTDFTSLNDFEELLIGLQCIFTEFMAHEEIENHLVMKKLRKKLKQNSPMDDTELICNCHKVDRFTPLMALFRDGYAFIRRGNADRMSYGVRLHKAMITFYNDFVPHMNEEENGIQPLLSKYFTDIELKMMRTQVIKMTLKKREDSTVNIVYRIERPLKIHVLSYERILSIDSLPHNILQFIMNYLPDRQIKQSCLRVNKQWNQCASKVLKQRSPISQLPDEIVLRIFKLYLNPYDLFNSCIRVSKQWKYIIKDKTIWKTINPINWTRGQWNSNLPLEEIPVDQYKNRSLTMNENRIISGLVNYLLPNYGHSIENLILYGSLTINDNIARKIFDLCPNLKHLNIGMTKLTPKSFIHFRWINSLENLILEGCELMDDYLFINIISSLILSKDSQLITIEDKQHCSIENSSSQLNRLTRFSICEKCSISYENNSKIFQLKILNLSGCYQITDYGLNLLIRNGLTEYLTYIDLSGCIRITVDCLSSLVSSSRNLPSENIYFCDNLSSCLLSTANCCRNVENNSGRYCCRSHN</sequence>
<name>A0A817RGT1_9BILA</name>
<dbReference type="SUPFAM" id="SSF81383">
    <property type="entry name" value="F-box domain"/>
    <property type="match status" value="2"/>
</dbReference>
<dbReference type="Gene3D" id="3.80.10.10">
    <property type="entry name" value="Ribonuclease Inhibitor"/>
    <property type="match status" value="2"/>
</dbReference>
<dbReference type="Gene3D" id="1.20.120.520">
    <property type="entry name" value="nmb1532 protein domain like"/>
    <property type="match status" value="1"/>
</dbReference>
<feature type="domain" description="F-box" evidence="2">
    <location>
        <begin position="243"/>
        <end position="291"/>
    </location>
</feature>
<dbReference type="EMBL" id="CAJNXB010002326">
    <property type="protein sequence ID" value="CAF3234733.1"/>
    <property type="molecule type" value="Genomic_DNA"/>
</dbReference>
<evidence type="ECO:0000313" key="3">
    <source>
        <dbReference type="EMBL" id="CAF3234733.1"/>
    </source>
</evidence>
<dbReference type="SUPFAM" id="SSF52047">
    <property type="entry name" value="RNI-like"/>
    <property type="match status" value="1"/>
</dbReference>
<dbReference type="Gene3D" id="1.20.1280.50">
    <property type="match status" value="1"/>
</dbReference>
<dbReference type="SMART" id="SM00367">
    <property type="entry name" value="LRR_CC"/>
    <property type="match status" value="3"/>
</dbReference>